<name>A0A2B4SVL0_STYPI</name>
<dbReference type="Gene3D" id="3.30.420.10">
    <property type="entry name" value="Ribonuclease H-like superfamily/Ribonuclease H"/>
    <property type="match status" value="1"/>
</dbReference>
<dbReference type="InterPro" id="IPR043128">
    <property type="entry name" value="Rev_trsase/Diguanyl_cyclase"/>
</dbReference>
<accession>A0A2B4SVL0</accession>
<dbReference type="PANTHER" id="PTHR37984">
    <property type="entry name" value="PROTEIN CBG26694"/>
    <property type="match status" value="1"/>
</dbReference>
<keyword evidence="5" id="KW-1185">Reference proteome</keyword>
<dbReference type="Pfam" id="PF17919">
    <property type="entry name" value="RT_RNaseH_2"/>
    <property type="match status" value="1"/>
</dbReference>
<evidence type="ECO:0000256" key="1">
    <source>
        <dbReference type="SAM" id="MobiDB-lite"/>
    </source>
</evidence>
<feature type="region of interest" description="Disordered" evidence="1">
    <location>
        <begin position="685"/>
        <end position="766"/>
    </location>
</feature>
<dbReference type="SUPFAM" id="SSF56672">
    <property type="entry name" value="DNA/RNA polymerases"/>
    <property type="match status" value="1"/>
</dbReference>
<dbReference type="InterPro" id="IPR012337">
    <property type="entry name" value="RNaseH-like_sf"/>
</dbReference>
<dbReference type="EMBL" id="LSMT01000021">
    <property type="protein sequence ID" value="PFX32598.1"/>
    <property type="molecule type" value="Genomic_DNA"/>
</dbReference>
<dbReference type="GO" id="GO:0003676">
    <property type="term" value="F:nucleic acid binding"/>
    <property type="evidence" value="ECO:0007669"/>
    <property type="project" value="InterPro"/>
</dbReference>
<dbReference type="STRING" id="50429.A0A2B4SVL0"/>
<evidence type="ECO:0000313" key="4">
    <source>
        <dbReference type="EMBL" id="PFX32598.1"/>
    </source>
</evidence>
<feature type="compositionally biased region" description="Low complexity" evidence="1">
    <location>
        <begin position="685"/>
        <end position="695"/>
    </location>
</feature>
<dbReference type="InterPro" id="IPR041577">
    <property type="entry name" value="RT_RNaseH_2"/>
</dbReference>
<dbReference type="InterPro" id="IPR000477">
    <property type="entry name" value="RT_dom"/>
</dbReference>
<protein>
    <submittedName>
        <fullName evidence="4">Retrovirus-related Pol polyprotein from transposon 17.6</fullName>
    </submittedName>
</protein>
<comment type="caution">
    <text evidence="4">The sequence shown here is derived from an EMBL/GenBank/DDBJ whole genome shotgun (WGS) entry which is preliminary data.</text>
</comment>
<dbReference type="SUPFAM" id="SSF53098">
    <property type="entry name" value="Ribonuclease H-like"/>
    <property type="match status" value="1"/>
</dbReference>
<dbReference type="InterPro" id="IPR043502">
    <property type="entry name" value="DNA/RNA_pol_sf"/>
</dbReference>
<dbReference type="FunFam" id="3.30.70.270:FF:000026">
    <property type="entry name" value="Transposon Ty3-G Gag-Pol polyprotein"/>
    <property type="match status" value="1"/>
</dbReference>
<evidence type="ECO:0000259" key="3">
    <source>
        <dbReference type="PROSITE" id="PS50994"/>
    </source>
</evidence>
<dbReference type="InterPro" id="IPR036397">
    <property type="entry name" value="RNaseH_sf"/>
</dbReference>
<dbReference type="Gene3D" id="3.10.10.10">
    <property type="entry name" value="HIV Type 1 Reverse Transcriptase, subunit A, domain 1"/>
    <property type="match status" value="1"/>
</dbReference>
<dbReference type="PANTHER" id="PTHR37984:SF7">
    <property type="entry name" value="INTEGRASE CATALYTIC DOMAIN-CONTAINING PROTEIN"/>
    <property type="match status" value="1"/>
</dbReference>
<dbReference type="Pfam" id="PF00078">
    <property type="entry name" value="RVT_1"/>
    <property type="match status" value="1"/>
</dbReference>
<feature type="compositionally biased region" description="Low complexity" evidence="1">
    <location>
        <begin position="719"/>
        <end position="736"/>
    </location>
</feature>
<gene>
    <name evidence="4" type="primary">pol</name>
    <name evidence="4" type="ORF">AWC38_SpisGene2576</name>
</gene>
<dbReference type="OrthoDB" id="5976842at2759"/>
<dbReference type="CDD" id="cd09274">
    <property type="entry name" value="RNase_HI_RT_Ty3"/>
    <property type="match status" value="1"/>
</dbReference>
<feature type="domain" description="Reverse transcriptase" evidence="2">
    <location>
        <begin position="1"/>
        <end position="221"/>
    </location>
</feature>
<feature type="domain" description="Integrase catalytic" evidence="3">
    <location>
        <begin position="414"/>
        <end position="608"/>
    </location>
</feature>
<dbReference type="CDD" id="cd01647">
    <property type="entry name" value="RT_LTR"/>
    <property type="match status" value="1"/>
</dbReference>
<reference evidence="5" key="1">
    <citation type="journal article" date="2017" name="bioRxiv">
        <title>Comparative analysis of the genomes of Stylophora pistillata and Acropora digitifera provides evidence for extensive differences between species of corals.</title>
        <authorList>
            <person name="Voolstra C.R."/>
            <person name="Li Y."/>
            <person name="Liew Y.J."/>
            <person name="Baumgarten S."/>
            <person name="Zoccola D."/>
            <person name="Flot J.-F."/>
            <person name="Tambutte S."/>
            <person name="Allemand D."/>
            <person name="Aranda M."/>
        </authorList>
    </citation>
    <scope>NUCLEOTIDE SEQUENCE [LARGE SCALE GENOMIC DNA]</scope>
</reference>
<dbReference type="Gene3D" id="3.30.70.270">
    <property type="match status" value="2"/>
</dbReference>
<dbReference type="InterPro" id="IPR001584">
    <property type="entry name" value="Integrase_cat-core"/>
</dbReference>
<dbReference type="GO" id="GO:0015074">
    <property type="term" value="P:DNA integration"/>
    <property type="evidence" value="ECO:0007669"/>
    <property type="project" value="InterPro"/>
</dbReference>
<sequence length="766" mass="87534">MQGMRQEQGEPVDDFISRLKNLAAKCQFRDNTENEDRVLDQFIWGSRNPDVQKSLISRDKSLTLAAAVETARSHEATNLNKAIKREHHPIPTLEEITPKLAGAKLFSKLDVRNGYWNVKLDEESSYLTTFNAPFGRSRFLRMPFGLQMSQDIFQFKIEETYRDCQGAISIADDVTVYGKNDKQHDLHLHETMERTRKAGIKLNDDKCAIETKECNFFGMLYTPDGIKPSPDKVRAIENLEPPKDQKELYTFLGMENYMSSFIPNLADHTAPLRNLLKENVDFAWTPSHSKAFEKIKSLICTTTTLAHYDRNEPVVFHVDASIKGLGAALFQINKPIAFASKALSHAETRYANIERELLAVVYGCEKLHSYLNERLFVVKTHHRPLDQIYKKNLTQVPPRLQRMLLRLQPYDCVIKYLPGREMVTADALSRLSPLDKFEVSDMNVKVHNLIRITPAKRKEFKEETAKDETLQLLSRQKLHNPTAGAVISKMKMLFAENGIPKSLQCDNGTQFTSSEFQQLARQYGFEIVTSILHYPRGHGFVERQVQTVKKTILKCRETKEDIDLALLALRTTPLSSNVPSPAELLNSRVFKSTLPGKIQPSKNQEEIRNWLKAREDNQCYYYNRHTKELPELHRDRAIYTQDPVRKTWKPARIIDQGETSRSYLIETGNGVQLRRNRIHLKPNKASNNLANNLSSCTSQENMTTQSSSANPREFTAVDNSSNPSSSSVITRPSSTNPQCPTITEAEKVTRKSRVGREIRAPERLNL</sequence>
<dbReference type="PROSITE" id="PS50878">
    <property type="entry name" value="RT_POL"/>
    <property type="match status" value="1"/>
</dbReference>
<dbReference type="InterPro" id="IPR050951">
    <property type="entry name" value="Retrovirus_Pol_polyprotein"/>
</dbReference>
<organism evidence="4 5">
    <name type="scientific">Stylophora pistillata</name>
    <name type="common">Smooth cauliflower coral</name>
    <dbReference type="NCBI Taxonomy" id="50429"/>
    <lineage>
        <taxon>Eukaryota</taxon>
        <taxon>Metazoa</taxon>
        <taxon>Cnidaria</taxon>
        <taxon>Anthozoa</taxon>
        <taxon>Hexacorallia</taxon>
        <taxon>Scleractinia</taxon>
        <taxon>Astrocoeniina</taxon>
        <taxon>Pocilloporidae</taxon>
        <taxon>Stylophora</taxon>
    </lineage>
</organism>
<dbReference type="Proteomes" id="UP000225706">
    <property type="component" value="Unassembled WGS sequence"/>
</dbReference>
<evidence type="ECO:0000259" key="2">
    <source>
        <dbReference type="PROSITE" id="PS50878"/>
    </source>
</evidence>
<dbReference type="AlphaFoldDB" id="A0A2B4SVL0"/>
<feature type="compositionally biased region" description="Polar residues" evidence="1">
    <location>
        <begin position="696"/>
        <end position="710"/>
    </location>
</feature>
<dbReference type="PROSITE" id="PS50994">
    <property type="entry name" value="INTEGRASE"/>
    <property type="match status" value="1"/>
</dbReference>
<feature type="compositionally biased region" description="Basic and acidic residues" evidence="1">
    <location>
        <begin position="744"/>
        <end position="766"/>
    </location>
</feature>
<evidence type="ECO:0000313" key="5">
    <source>
        <dbReference type="Proteomes" id="UP000225706"/>
    </source>
</evidence>
<proteinExistence type="predicted"/>